<reference evidence="2" key="1">
    <citation type="journal article" date="2023" name="Mol. Phylogenet. Evol.">
        <title>Genome-scale phylogeny and comparative genomics of the fungal order Sordariales.</title>
        <authorList>
            <person name="Hensen N."/>
            <person name="Bonometti L."/>
            <person name="Westerberg I."/>
            <person name="Brannstrom I.O."/>
            <person name="Guillou S."/>
            <person name="Cros-Aarteil S."/>
            <person name="Calhoun S."/>
            <person name="Haridas S."/>
            <person name="Kuo A."/>
            <person name="Mondo S."/>
            <person name="Pangilinan J."/>
            <person name="Riley R."/>
            <person name="LaButti K."/>
            <person name="Andreopoulos B."/>
            <person name="Lipzen A."/>
            <person name="Chen C."/>
            <person name="Yan M."/>
            <person name="Daum C."/>
            <person name="Ng V."/>
            <person name="Clum A."/>
            <person name="Steindorff A."/>
            <person name="Ohm R.A."/>
            <person name="Martin F."/>
            <person name="Silar P."/>
            <person name="Natvig D.O."/>
            <person name="Lalanne C."/>
            <person name="Gautier V."/>
            <person name="Ament-Velasquez S.L."/>
            <person name="Kruys A."/>
            <person name="Hutchinson M.I."/>
            <person name="Powell A.J."/>
            <person name="Barry K."/>
            <person name="Miller A.N."/>
            <person name="Grigoriev I.V."/>
            <person name="Debuchy R."/>
            <person name="Gladieux P."/>
            <person name="Hiltunen Thoren M."/>
            <person name="Johannesson H."/>
        </authorList>
    </citation>
    <scope>NUCLEOTIDE SEQUENCE</scope>
    <source>
        <strain evidence="2">CBS 958.72</strain>
    </source>
</reference>
<feature type="region of interest" description="Disordered" evidence="1">
    <location>
        <begin position="1"/>
        <end position="33"/>
    </location>
</feature>
<protein>
    <submittedName>
        <fullName evidence="2">Uncharacterized protein</fullName>
    </submittedName>
</protein>
<accession>A0AAE0JRN8</accession>
<evidence type="ECO:0000313" key="2">
    <source>
        <dbReference type="EMBL" id="KAK3358415.1"/>
    </source>
</evidence>
<dbReference type="EMBL" id="JAULSN010000016">
    <property type="protein sequence ID" value="KAK3358415.1"/>
    <property type="molecule type" value="Genomic_DNA"/>
</dbReference>
<proteinExistence type="predicted"/>
<reference evidence="2" key="2">
    <citation type="submission" date="2023-06" db="EMBL/GenBank/DDBJ databases">
        <authorList>
            <consortium name="Lawrence Berkeley National Laboratory"/>
            <person name="Haridas S."/>
            <person name="Hensen N."/>
            <person name="Bonometti L."/>
            <person name="Westerberg I."/>
            <person name="Brannstrom I.O."/>
            <person name="Guillou S."/>
            <person name="Cros-Aarteil S."/>
            <person name="Calhoun S."/>
            <person name="Kuo A."/>
            <person name="Mondo S."/>
            <person name="Pangilinan J."/>
            <person name="Riley R."/>
            <person name="Labutti K."/>
            <person name="Andreopoulos B."/>
            <person name="Lipzen A."/>
            <person name="Chen C."/>
            <person name="Yanf M."/>
            <person name="Daum C."/>
            <person name="Ng V."/>
            <person name="Clum A."/>
            <person name="Steindorff A."/>
            <person name="Ohm R."/>
            <person name="Martin F."/>
            <person name="Silar P."/>
            <person name="Natvig D."/>
            <person name="Lalanne C."/>
            <person name="Gautier V."/>
            <person name="Ament-Velasquez S.L."/>
            <person name="Kruys A."/>
            <person name="Hutchinson M.I."/>
            <person name="Powell A.J."/>
            <person name="Barry K."/>
            <person name="Miller A.N."/>
            <person name="Grigoriev I.V."/>
            <person name="Debuchy R."/>
            <person name="Gladieux P."/>
            <person name="Thoren M.H."/>
            <person name="Johannesson H."/>
        </authorList>
    </citation>
    <scope>NUCLEOTIDE SEQUENCE</scope>
    <source>
        <strain evidence="2">CBS 958.72</strain>
    </source>
</reference>
<feature type="compositionally biased region" description="Pro residues" evidence="1">
    <location>
        <begin position="22"/>
        <end position="31"/>
    </location>
</feature>
<keyword evidence="3" id="KW-1185">Reference proteome</keyword>
<comment type="caution">
    <text evidence="2">The sequence shown here is derived from an EMBL/GenBank/DDBJ whole genome shotgun (WGS) entry which is preliminary data.</text>
</comment>
<sequence>MADDNTPLTGPKAKTWRAKPPAQNPQGPPRTMPNIKFMPGVTKIKGPGAPPLDSATRKTCKIIQSTGKGNLDDPYITWSSKTPLNNDVTKSCEEAVRLVAKKCGMTYAVIRKGPHDKMCQHDQDGRRKTVTFNSGAVKPTLKQSDWHVTIAMGKTLNECYVQGHIFVVNEEGGVKWSLMDDPATQRLYKEDGVEAEAIELWLMPRTFLATEKETAAK</sequence>
<organism evidence="2 3">
    <name type="scientific">Lasiosphaeria ovina</name>
    <dbReference type="NCBI Taxonomy" id="92902"/>
    <lineage>
        <taxon>Eukaryota</taxon>
        <taxon>Fungi</taxon>
        <taxon>Dikarya</taxon>
        <taxon>Ascomycota</taxon>
        <taxon>Pezizomycotina</taxon>
        <taxon>Sordariomycetes</taxon>
        <taxon>Sordariomycetidae</taxon>
        <taxon>Sordariales</taxon>
        <taxon>Lasiosphaeriaceae</taxon>
        <taxon>Lasiosphaeria</taxon>
    </lineage>
</organism>
<name>A0AAE0JRN8_9PEZI</name>
<dbReference type="AlphaFoldDB" id="A0AAE0JRN8"/>
<gene>
    <name evidence="2" type="ORF">B0T24DRAFT_644243</name>
</gene>
<evidence type="ECO:0000256" key="1">
    <source>
        <dbReference type="SAM" id="MobiDB-lite"/>
    </source>
</evidence>
<evidence type="ECO:0000313" key="3">
    <source>
        <dbReference type="Proteomes" id="UP001287356"/>
    </source>
</evidence>
<dbReference type="Proteomes" id="UP001287356">
    <property type="component" value="Unassembled WGS sequence"/>
</dbReference>